<dbReference type="AlphaFoldDB" id="A0A6J6F1N3"/>
<evidence type="ECO:0000313" key="2">
    <source>
        <dbReference type="EMBL" id="CAB4582661.1"/>
    </source>
</evidence>
<keyword evidence="1" id="KW-1133">Transmembrane helix</keyword>
<feature type="transmembrane region" description="Helical" evidence="1">
    <location>
        <begin position="12"/>
        <end position="32"/>
    </location>
</feature>
<dbReference type="EMBL" id="CAEZTW010000086">
    <property type="protein sequence ID" value="CAB4582661.1"/>
    <property type="molecule type" value="Genomic_DNA"/>
</dbReference>
<keyword evidence="1" id="KW-0472">Membrane</keyword>
<proteinExistence type="predicted"/>
<organism evidence="2">
    <name type="scientific">freshwater metagenome</name>
    <dbReference type="NCBI Taxonomy" id="449393"/>
    <lineage>
        <taxon>unclassified sequences</taxon>
        <taxon>metagenomes</taxon>
        <taxon>ecological metagenomes</taxon>
    </lineage>
</organism>
<keyword evidence="1" id="KW-0812">Transmembrane</keyword>
<reference evidence="2" key="1">
    <citation type="submission" date="2020-05" db="EMBL/GenBank/DDBJ databases">
        <authorList>
            <person name="Chiriac C."/>
            <person name="Salcher M."/>
            <person name="Ghai R."/>
            <person name="Kavagutti S V."/>
        </authorList>
    </citation>
    <scope>NUCLEOTIDE SEQUENCE</scope>
</reference>
<accession>A0A6J6F1N3</accession>
<sequence>MEEVSSFDMGVAGSLTMIFLSLAMLALMISFYRRYKRLVDRKDQE</sequence>
<evidence type="ECO:0000256" key="1">
    <source>
        <dbReference type="SAM" id="Phobius"/>
    </source>
</evidence>
<protein>
    <submittedName>
        <fullName evidence="2">Unannotated protein</fullName>
    </submittedName>
</protein>
<name>A0A6J6F1N3_9ZZZZ</name>
<gene>
    <name evidence="2" type="ORF">UFOPK1766_00551</name>
</gene>